<dbReference type="GO" id="GO:0006508">
    <property type="term" value="P:proteolysis"/>
    <property type="evidence" value="ECO:0007669"/>
    <property type="project" value="InterPro"/>
</dbReference>
<dbReference type="InterPro" id="IPR009003">
    <property type="entry name" value="Peptidase_S1_PA"/>
</dbReference>
<dbReference type="InterPro" id="IPR051333">
    <property type="entry name" value="CLIP_Serine_Protease"/>
</dbReference>
<proteinExistence type="predicted"/>
<feature type="domain" description="Peptidase S1" evidence="1">
    <location>
        <begin position="1"/>
        <end position="245"/>
    </location>
</feature>
<dbReference type="SUPFAM" id="SSF50494">
    <property type="entry name" value="Trypsin-like serine proteases"/>
    <property type="match status" value="1"/>
</dbReference>
<dbReference type="PANTHER" id="PTHR24260">
    <property type="match status" value="1"/>
</dbReference>
<dbReference type="InterPro" id="IPR043504">
    <property type="entry name" value="Peptidase_S1_PA_chymotrypsin"/>
</dbReference>
<sequence>MAENGAPYIVHLDFNGPDGPYVCGGTLISPSVVVTAAHCVFNPNGDLYPTQNITVGYGSNKLSEQLHVKPTHVVSHPKYIASATPNGLGVNDIAILQIPELEMNDKTSYIYIYNHQLKTGDEAVALGWGATTADHSPNSQPDGLKDVVVTVGDVKTCRQNDPTYVSPNGDEICTLNQYNPNNASCKGDSGTGLVIKYGDYYYLAGLTSEGGSPDGLVCGIESGFVMYTNVRSHLDFIEWATGVNGGQFLGA</sequence>
<reference evidence="2" key="1">
    <citation type="submission" date="2022-07" db="EMBL/GenBank/DDBJ databases">
        <title>Phylogenomic reconstructions and comparative analyses of Kickxellomycotina fungi.</title>
        <authorList>
            <person name="Reynolds N.K."/>
            <person name="Stajich J.E."/>
            <person name="Barry K."/>
            <person name="Grigoriev I.V."/>
            <person name="Crous P."/>
            <person name="Smith M.E."/>
        </authorList>
    </citation>
    <scope>NUCLEOTIDE SEQUENCE</scope>
    <source>
        <strain evidence="2">NBRC 105413</strain>
    </source>
</reference>
<dbReference type="PANTHER" id="PTHR24260:SF136">
    <property type="entry name" value="GH08193P-RELATED"/>
    <property type="match status" value="1"/>
</dbReference>
<evidence type="ECO:0000313" key="3">
    <source>
        <dbReference type="Proteomes" id="UP001145021"/>
    </source>
</evidence>
<dbReference type="GO" id="GO:0004252">
    <property type="term" value="F:serine-type endopeptidase activity"/>
    <property type="evidence" value="ECO:0007669"/>
    <property type="project" value="InterPro"/>
</dbReference>
<dbReference type="PRINTS" id="PR00722">
    <property type="entry name" value="CHYMOTRYPSIN"/>
</dbReference>
<dbReference type="EMBL" id="JANBOH010000122">
    <property type="protein sequence ID" value="KAJ1645140.1"/>
    <property type="molecule type" value="Genomic_DNA"/>
</dbReference>
<dbReference type="SMART" id="SM00020">
    <property type="entry name" value="Tryp_SPc"/>
    <property type="match status" value="1"/>
</dbReference>
<gene>
    <name evidence="2" type="ORF">LPJ64_003247</name>
</gene>
<keyword evidence="3" id="KW-1185">Reference proteome</keyword>
<evidence type="ECO:0000259" key="1">
    <source>
        <dbReference type="PROSITE" id="PS50240"/>
    </source>
</evidence>
<dbReference type="PROSITE" id="PS00134">
    <property type="entry name" value="TRYPSIN_HIS"/>
    <property type="match status" value="1"/>
</dbReference>
<dbReference type="InterPro" id="IPR018114">
    <property type="entry name" value="TRYPSIN_HIS"/>
</dbReference>
<dbReference type="Proteomes" id="UP001145021">
    <property type="component" value="Unassembled WGS sequence"/>
</dbReference>
<evidence type="ECO:0000313" key="2">
    <source>
        <dbReference type="EMBL" id="KAJ1645140.1"/>
    </source>
</evidence>
<dbReference type="PROSITE" id="PS50240">
    <property type="entry name" value="TRYPSIN_DOM"/>
    <property type="match status" value="1"/>
</dbReference>
<name>A0A9W8CID1_9FUNG</name>
<comment type="caution">
    <text evidence="2">The sequence shown here is derived from an EMBL/GenBank/DDBJ whole genome shotgun (WGS) entry which is preliminary data.</text>
</comment>
<dbReference type="InterPro" id="IPR001254">
    <property type="entry name" value="Trypsin_dom"/>
</dbReference>
<protein>
    <recommendedName>
        <fullName evidence="1">Peptidase S1 domain-containing protein</fullName>
    </recommendedName>
</protein>
<dbReference type="Gene3D" id="2.40.10.10">
    <property type="entry name" value="Trypsin-like serine proteases"/>
    <property type="match status" value="1"/>
</dbReference>
<dbReference type="AlphaFoldDB" id="A0A9W8CID1"/>
<accession>A0A9W8CID1</accession>
<organism evidence="2 3">
    <name type="scientific">Coemansia asiatica</name>
    <dbReference type="NCBI Taxonomy" id="1052880"/>
    <lineage>
        <taxon>Eukaryota</taxon>
        <taxon>Fungi</taxon>
        <taxon>Fungi incertae sedis</taxon>
        <taxon>Zoopagomycota</taxon>
        <taxon>Kickxellomycotina</taxon>
        <taxon>Kickxellomycetes</taxon>
        <taxon>Kickxellales</taxon>
        <taxon>Kickxellaceae</taxon>
        <taxon>Coemansia</taxon>
    </lineage>
</organism>
<dbReference type="Pfam" id="PF00089">
    <property type="entry name" value="Trypsin"/>
    <property type="match status" value="1"/>
</dbReference>
<dbReference type="InterPro" id="IPR001314">
    <property type="entry name" value="Peptidase_S1A"/>
</dbReference>